<evidence type="ECO:0000313" key="1">
    <source>
        <dbReference type="EMBL" id="XPM65035.1"/>
    </source>
</evidence>
<proteinExistence type="predicted"/>
<keyword evidence="2" id="KW-1185">Reference proteome</keyword>
<sequence>MHELNQRLANLSPEKRQLLLERLKQVKPNAIRSQPRTGEPLALSFPQQRLWLLDRLEPQNPTYNIPQYYRLRGVVDVGRLRDSLNRAIARHEALRTVFQERDGQPQQRILPHLTLALPVIDLQPLPPKNGNGRCNSRRSRRLNLRLTSARSLYYAPCCCNSTPQTGFCC</sequence>
<dbReference type="Proteomes" id="UP000095472">
    <property type="component" value="Chromosome"/>
</dbReference>
<evidence type="ECO:0000313" key="2">
    <source>
        <dbReference type="Proteomes" id="UP000095472"/>
    </source>
</evidence>
<name>A0ACD5GVV5_9CYAN</name>
<reference evidence="1 2" key="1">
    <citation type="journal article" date="2016" name="Genome Announc.">
        <title>Draft Genome Sequence of the Thermotolerant Cyanobacterium Desertifilum sp. IPPAS B-1220.</title>
        <authorList>
            <person name="Mironov K.S."/>
            <person name="Sinetova M.A."/>
            <person name="Bolatkhan K."/>
            <person name="Zayadan B.K."/>
            <person name="Ustinova V.V."/>
            <person name="Kupriyanova E.V."/>
            <person name="Skrypnik A.N."/>
            <person name="Gogoleva N.E."/>
            <person name="Gogolev Y.V."/>
            <person name="Los D.A."/>
        </authorList>
    </citation>
    <scope>NUCLEOTIDE SEQUENCE [LARGE SCALE GENOMIC DNA]</scope>
    <source>
        <strain evidence="1 2">IPPAS B-1220</strain>
    </source>
</reference>
<organism evidence="1 2">
    <name type="scientific">Desertifilum tharense IPPAS B-1220</name>
    <dbReference type="NCBI Taxonomy" id="1781255"/>
    <lineage>
        <taxon>Bacteria</taxon>
        <taxon>Bacillati</taxon>
        <taxon>Cyanobacteriota</taxon>
        <taxon>Cyanophyceae</taxon>
        <taxon>Desertifilales</taxon>
        <taxon>Desertifilaceae</taxon>
        <taxon>Desertifilum</taxon>
    </lineage>
</organism>
<dbReference type="EMBL" id="CP182909">
    <property type="protein sequence ID" value="XPM65035.1"/>
    <property type="molecule type" value="Genomic_DNA"/>
</dbReference>
<gene>
    <name evidence="1" type="ORF">BH720_004020</name>
</gene>
<protein>
    <submittedName>
        <fullName evidence="1">Condensation domain-containing protein</fullName>
    </submittedName>
</protein>
<accession>A0ACD5GVV5</accession>